<reference evidence="1" key="1">
    <citation type="submission" date="2022-06" db="EMBL/GenBank/DDBJ databases">
        <title>Aquibacillus sp. a new bacterium isolated from soil saline samples.</title>
        <authorList>
            <person name="Galisteo C."/>
            <person name="De La Haba R."/>
            <person name="Sanchez-Porro C."/>
            <person name="Ventosa A."/>
        </authorList>
    </citation>
    <scope>NUCLEOTIDE SEQUENCE</scope>
    <source>
        <strain evidence="1">JCM 12387</strain>
    </source>
</reference>
<sequence>MEILQSFLQDEISDQEFYDGIIEFIYSLNIRSGEYECNHYIIKKMDHFNYIIYDEYVIEGKREIHGSVSIHKGKLIRIINRYAKKQGFKIKK</sequence>
<dbReference type="AlphaFoldDB" id="A0A9X4AJ76"/>
<organism evidence="1 2">
    <name type="scientific">Aquibacillus koreensis</name>
    <dbReference type="NCBI Taxonomy" id="279446"/>
    <lineage>
        <taxon>Bacteria</taxon>
        <taxon>Bacillati</taxon>
        <taxon>Bacillota</taxon>
        <taxon>Bacilli</taxon>
        <taxon>Bacillales</taxon>
        <taxon>Bacillaceae</taxon>
        <taxon>Aquibacillus</taxon>
    </lineage>
</organism>
<protein>
    <submittedName>
        <fullName evidence="1">Uncharacterized protein</fullName>
    </submittedName>
</protein>
<proteinExistence type="predicted"/>
<name>A0A9X4AJ76_9BACI</name>
<evidence type="ECO:0000313" key="2">
    <source>
        <dbReference type="Proteomes" id="UP001145072"/>
    </source>
</evidence>
<dbReference type="EMBL" id="JAMQJZ010000013">
    <property type="protein sequence ID" value="MDC3421736.1"/>
    <property type="molecule type" value="Genomic_DNA"/>
</dbReference>
<dbReference type="Proteomes" id="UP001145072">
    <property type="component" value="Unassembled WGS sequence"/>
</dbReference>
<accession>A0A9X4AJ76</accession>
<evidence type="ECO:0000313" key="1">
    <source>
        <dbReference type="EMBL" id="MDC3421736.1"/>
    </source>
</evidence>
<keyword evidence="2" id="KW-1185">Reference proteome</keyword>
<dbReference type="RefSeq" id="WP_259866049.1">
    <property type="nucleotide sequence ID" value="NZ_JAMQJZ010000013.1"/>
</dbReference>
<comment type="caution">
    <text evidence="1">The sequence shown here is derived from an EMBL/GenBank/DDBJ whole genome shotgun (WGS) entry which is preliminary data.</text>
</comment>
<gene>
    <name evidence="1" type="ORF">NC661_15290</name>
</gene>